<sequence>MQLGPQARPAPSLDLQALVFILVVFAAFQLAAAIYLLIHSSMYIGNVNIAKLKKRSNYVSDDPGLDVNISFYWGYFLAYPLIVFEFTETLDMVGIRYYAAGTFFALIFYFATEYVRGISHWILFGLALTIWGLIFIRLLQAVVPLLNTLQRYHVSRRLAFWLRCTTVTFLVGWCLFPVTWLIRNDIDSTHGWVHPTIMVPVLGFLDVCIFPVFALFLAQFRALTEDIHLLEIIKALRWVKLSKDGREVPDPGQREGPSLPPEVLLRTIPALLEYSLSHHPSDIVHSLKTAVRDQKTTQLTQKRATRVDGIRLGADSRRETLSFQKQNSTGGLSDVVLSPVSRHTMATGTGGKGGNVESAAGLIRLATRSGAESRRALQFLIQNAEREKAQKGAGAEDKEAEASDVGGGDGLPVG</sequence>
<evidence type="ECO:0000256" key="2">
    <source>
        <dbReference type="SAM" id="Phobius"/>
    </source>
</evidence>
<keyword evidence="2" id="KW-1133">Transmembrane helix</keyword>
<feature type="compositionally biased region" description="Basic and acidic residues" evidence="1">
    <location>
        <begin position="386"/>
        <end position="401"/>
    </location>
</feature>
<dbReference type="EMBL" id="CDMZ01002734">
    <property type="protein sequence ID" value="CEM43642.1"/>
    <property type="molecule type" value="Genomic_DNA"/>
</dbReference>
<dbReference type="Gene3D" id="1.20.1070.10">
    <property type="entry name" value="Rhodopsin 7-helix transmembrane proteins"/>
    <property type="match status" value="1"/>
</dbReference>
<evidence type="ECO:0000256" key="1">
    <source>
        <dbReference type="SAM" id="MobiDB-lite"/>
    </source>
</evidence>
<evidence type="ECO:0000313" key="3">
    <source>
        <dbReference type="EMBL" id="CEM43642.1"/>
    </source>
</evidence>
<name>A0A0G4HHL1_9ALVE</name>
<keyword evidence="2" id="KW-0472">Membrane</keyword>
<dbReference type="AlphaFoldDB" id="A0A0G4HHL1"/>
<feature type="transmembrane region" description="Helical" evidence="2">
    <location>
        <begin position="69"/>
        <end position="87"/>
    </location>
</feature>
<reference evidence="3" key="1">
    <citation type="submission" date="2014-11" db="EMBL/GenBank/DDBJ databases">
        <authorList>
            <person name="Otto D Thomas"/>
            <person name="Naeem Raeece"/>
        </authorList>
    </citation>
    <scope>NUCLEOTIDE SEQUENCE</scope>
</reference>
<keyword evidence="2" id="KW-0812">Transmembrane</keyword>
<accession>A0A0G4HHL1</accession>
<feature type="transmembrane region" description="Helical" evidence="2">
    <location>
        <begin position="160"/>
        <end position="182"/>
    </location>
</feature>
<feature type="region of interest" description="Disordered" evidence="1">
    <location>
        <begin position="386"/>
        <end position="414"/>
    </location>
</feature>
<protein>
    <submittedName>
        <fullName evidence="3">Uncharacterized protein</fullName>
    </submittedName>
</protein>
<dbReference type="VEuPathDB" id="CryptoDB:Cvel_27701"/>
<feature type="transmembrane region" description="Helical" evidence="2">
    <location>
        <begin position="197"/>
        <end position="218"/>
    </location>
</feature>
<feature type="transmembrane region" description="Helical" evidence="2">
    <location>
        <begin position="94"/>
        <end position="112"/>
    </location>
</feature>
<dbReference type="SUPFAM" id="SSF81321">
    <property type="entry name" value="Family A G protein-coupled receptor-like"/>
    <property type="match status" value="1"/>
</dbReference>
<gene>
    <name evidence="3" type="ORF">Cvel_27701</name>
</gene>
<feature type="compositionally biased region" description="Gly residues" evidence="1">
    <location>
        <begin position="405"/>
        <end position="414"/>
    </location>
</feature>
<feature type="transmembrane region" description="Helical" evidence="2">
    <location>
        <begin position="118"/>
        <end position="139"/>
    </location>
</feature>
<dbReference type="PhylomeDB" id="A0A0G4HHL1"/>
<feature type="transmembrane region" description="Helical" evidence="2">
    <location>
        <begin position="17"/>
        <end position="38"/>
    </location>
</feature>
<proteinExistence type="predicted"/>
<organism evidence="3">
    <name type="scientific">Chromera velia CCMP2878</name>
    <dbReference type="NCBI Taxonomy" id="1169474"/>
    <lineage>
        <taxon>Eukaryota</taxon>
        <taxon>Sar</taxon>
        <taxon>Alveolata</taxon>
        <taxon>Colpodellida</taxon>
        <taxon>Chromeraceae</taxon>
        <taxon>Chromera</taxon>
    </lineage>
</organism>